<protein>
    <submittedName>
        <fullName evidence="6">Transcriptional regulator, GntR family</fullName>
    </submittedName>
</protein>
<dbReference type="EMBL" id="FOOE01000010">
    <property type="protein sequence ID" value="SFF77297.1"/>
    <property type="molecule type" value="Genomic_DNA"/>
</dbReference>
<dbReference type="PROSITE" id="PS50949">
    <property type="entry name" value="HTH_GNTR"/>
    <property type="match status" value="1"/>
</dbReference>
<dbReference type="GO" id="GO:0003700">
    <property type="term" value="F:DNA-binding transcription factor activity"/>
    <property type="evidence" value="ECO:0007669"/>
    <property type="project" value="InterPro"/>
</dbReference>
<evidence type="ECO:0000259" key="4">
    <source>
        <dbReference type="PROSITE" id="PS50949"/>
    </source>
</evidence>
<feature type="domain" description="HTH gntR-type" evidence="4">
    <location>
        <begin position="8"/>
        <end position="76"/>
    </location>
</feature>
<dbReference type="eggNOG" id="COG2188">
    <property type="taxonomic scope" value="Bacteria"/>
</dbReference>
<evidence type="ECO:0000313" key="7">
    <source>
        <dbReference type="Proteomes" id="UP000182135"/>
    </source>
</evidence>
<dbReference type="Gene3D" id="3.30.70.1450">
    <property type="entry name" value="Regulator of K+ conductance, C-terminal domain"/>
    <property type="match status" value="1"/>
</dbReference>
<dbReference type="InterPro" id="IPR036390">
    <property type="entry name" value="WH_DNA-bd_sf"/>
</dbReference>
<evidence type="ECO:0000259" key="5">
    <source>
        <dbReference type="PROSITE" id="PS51202"/>
    </source>
</evidence>
<dbReference type="InterPro" id="IPR050144">
    <property type="entry name" value="AAE_transporter"/>
</dbReference>
<dbReference type="GO" id="GO:0006813">
    <property type="term" value="P:potassium ion transport"/>
    <property type="evidence" value="ECO:0007669"/>
    <property type="project" value="InterPro"/>
</dbReference>
<dbReference type="Pfam" id="PF00392">
    <property type="entry name" value="GntR"/>
    <property type="match status" value="1"/>
</dbReference>
<dbReference type="PANTHER" id="PTHR30445:SF8">
    <property type="entry name" value="K(+)_H(+) ANTIPORTER SUBUNIT KHTT"/>
    <property type="match status" value="1"/>
</dbReference>
<organism evidence="6 7">
    <name type="scientific">Clostridium cadaveris</name>
    <dbReference type="NCBI Taxonomy" id="1529"/>
    <lineage>
        <taxon>Bacteria</taxon>
        <taxon>Bacillati</taxon>
        <taxon>Bacillota</taxon>
        <taxon>Clostridia</taxon>
        <taxon>Eubacteriales</taxon>
        <taxon>Clostridiaceae</taxon>
        <taxon>Clostridium</taxon>
    </lineage>
</organism>
<dbReference type="InterPro" id="IPR000524">
    <property type="entry name" value="Tscrpt_reg_HTH_GntR"/>
</dbReference>
<evidence type="ECO:0000313" key="6">
    <source>
        <dbReference type="EMBL" id="SFF77297.1"/>
    </source>
</evidence>
<dbReference type="RefSeq" id="WP_027638653.1">
    <property type="nucleotide sequence ID" value="NZ_BAAACD010000033.1"/>
</dbReference>
<dbReference type="STRING" id="1529.SAMN04487885_1103"/>
<dbReference type="GeneID" id="90545813"/>
<gene>
    <name evidence="6" type="ORF">SAMN04487885_1103</name>
</gene>
<keyword evidence="2" id="KW-0238">DNA-binding</keyword>
<dbReference type="Pfam" id="PF02080">
    <property type="entry name" value="TrkA_C"/>
    <property type="match status" value="1"/>
</dbReference>
<name>A0A1I2LIL4_9CLOT</name>
<dbReference type="SMART" id="SM00345">
    <property type="entry name" value="HTH_GNTR"/>
    <property type="match status" value="1"/>
</dbReference>
<dbReference type="Proteomes" id="UP000182135">
    <property type="component" value="Unassembled WGS sequence"/>
</dbReference>
<keyword evidence="1" id="KW-0805">Transcription regulation</keyword>
<dbReference type="CDD" id="cd07377">
    <property type="entry name" value="WHTH_GntR"/>
    <property type="match status" value="1"/>
</dbReference>
<accession>A0A1I2LIL4</accession>
<evidence type="ECO:0000256" key="3">
    <source>
        <dbReference type="ARBA" id="ARBA00023163"/>
    </source>
</evidence>
<reference evidence="6 7" key="1">
    <citation type="submission" date="2016-10" db="EMBL/GenBank/DDBJ databases">
        <authorList>
            <person name="de Groot N.N."/>
        </authorList>
    </citation>
    <scope>NUCLEOTIDE SEQUENCE [LARGE SCALE GENOMIC DNA]</scope>
    <source>
        <strain evidence="6 7">NLAE-zl-G419</strain>
    </source>
</reference>
<dbReference type="Gene3D" id="1.10.10.10">
    <property type="entry name" value="Winged helix-like DNA-binding domain superfamily/Winged helix DNA-binding domain"/>
    <property type="match status" value="1"/>
</dbReference>
<keyword evidence="7" id="KW-1185">Reference proteome</keyword>
<proteinExistence type="predicted"/>
<dbReference type="GO" id="GO:0008324">
    <property type="term" value="F:monoatomic cation transmembrane transporter activity"/>
    <property type="evidence" value="ECO:0007669"/>
    <property type="project" value="InterPro"/>
</dbReference>
<dbReference type="PROSITE" id="PS51202">
    <property type="entry name" value="RCK_C"/>
    <property type="match status" value="1"/>
</dbReference>
<feature type="domain" description="RCK C-terminal" evidence="5">
    <location>
        <begin position="122"/>
        <end position="209"/>
    </location>
</feature>
<dbReference type="GO" id="GO:0003677">
    <property type="term" value="F:DNA binding"/>
    <property type="evidence" value="ECO:0007669"/>
    <property type="project" value="UniProtKB-KW"/>
</dbReference>
<evidence type="ECO:0000256" key="2">
    <source>
        <dbReference type="ARBA" id="ARBA00023125"/>
    </source>
</evidence>
<dbReference type="AlphaFoldDB" id="A0A1I2LIL4"/>
<sequence length="209" mass="23320">MLGGKMMSPIYKQIALDLANRIYHGDLNVGDKIHGRSTLAGEYNVSPETIRRSVKLLEDMEVVTSSQGSGITVLSKENAATFIKRFKDIESIGVLKDNIDGLLDKRRNIDEELHNAIEKVISFSERLKNVNPINTLEIQLPPKCHLVGKSVAEVKFWQNTGATIIGIRRKGELIISPGPYASFEEGDTVLVVGENVLEVIERYFEIKKN</sequence>
<dbReference type="InterPro" id="IPR036721">
    <property type="entry name" value="RCK_C_sf"/>
</dbReference>
<evidence type="ECO:0000256" key="1">
    <source>
        <dbReference type="ARBA" id="ARBA00023015"/>
    </source>
</evidence>
<dbReference type="PANTHER" id="PTHR30445">
    <property type="entry name" value="K(+)_H(+) ANTIPORTER SUBUNIT KHTT"/>
    <property type="match status" value="1"/>
</dbReference>
<dbReference type="SUPFAM" id="SSF116726">
    <property type="entry name" value="TrkA C-terminal domain-like"/>
    <property type="match status" value="1"/>
</dbReference>
<dbReference type="InterPro" id="IPR006037">
    <property type="entry name" value="RCK_C"/>
</dbReference>
<keyword evidence="3" id="KW-0804">Transcription</keyword>
<dbReference type="SUPFAM" id="SSF46785">
    <property type="entry name" value="Winged helix' DNA-binding domain"/>
    <property type="match status" value="1"/>
</dbReference>
<dbReference type="InterPro" id="IPR036388">
    <property type="entry name" value="WH-like_DNA-bd_sf"/>
</dbReference>